<feature type="non-terminal residue" evidence="1">
    <location>
        <position position="1"/>
    </location>
</feature>
<dbReference type="EMBL" id="AEVS01000004">
    <property type="protein sequence ID" value="EGA67697.1"/>
    <property type="molecule type" value="Genomic_DNA"/>
</dbReference>
<dbReference type="AlphaFoldDB" id="E8LNK7"/>
<comment type="caution">
    <text evidence="1">The sequence shown here is derived from an EMBL/GenBank/DDBJ whole genome shotgun (WGS) entry which is preliminary data.</text>
</comment>
<proteinExistence type="predicted"/>
<keyword evidence="2" id="KW-1185">Reference proteome</keyword>
<name>E8LNK7_9VIBR</name>
<protein>
    <submittedName>
        <fullName evidence="1">Uncharacterized protein</fullName>
    </submittedName>
</protein>
<organism evidence="1 2">
    <name type="scientific">Vibrio brasiliensis LMG 20546</name>
    <dbReference type="NCBI Taxonomy" id="945543"/>
    <lineage>
        <taxon>Bacteria</taxon>
        <taxon>Pseudomonadati</taxon>
        <taxon>Pseudomonadota</taxon>
        <taxon>Gammaproteobacteria</taxon>
        <taxon>Vibrionales</taxon>
        <taxon>Vibrionaceae</taxon>
        <taxon>Vibrio</taxon>
        <taxon>Vibrio oreintalis group</taxon>
    </lineage>
</organism>
<accession>E8LNK7</accession>
<evidence type="ECO:0000313" key="2">
    <source>
        <dbReference type="Proteomes" id="UP000004371"/>
    </source>
</evidence>
<sequence length="83" mass="9577">VLFIVLSVTNEFIIDFVLGKKLLDLQMANCLELGKIKLTCINITVDGYFIAVRSVIFINKQLFINLLIVRFFGRCNYCRITRS</sequence>
<dbReference type="RefSeq" id="WP_006877419.1">
    <property type="nucleotide sequence ID" value="NZ_AEVS01000004.1"/>
</dbReference>
<gene>
    <name evidence="1" type="ORF">VIBR0546_06307</name>
</gene>
<dbReference type="Proteomes" id="UP000004371">
    <property type="component" value="Unassembled WGS sequence"/>
</dbReference>
<reference evidence="1 2" key="1">
    <citation type="journal article" date="2012" name="Int. J. Syst. Evol. Microbiol.">
        <title>Vibrio caribbeanicus sp. nov., isolated from the marine sponge Scleritoderma cyanea.</title>
        <authorList>
            <person name="Hoffmann M."/>
            <person name="Monday S.R."/>
            <person name="Allard M.W."/>
            <person name="Strain E.A."/>
            <person name="Whittaker P."/>
            <person name="Naum M."/>
            <person name="McCarthy P.J."/>
            <person name="Lopez J.V."/>
            <person name="Fischer M."/>
            <person name="Brown E.W."/>
        </authorList>
    </citation>
    <scope>NUCLEOTIDE SEQUENCE [LARGE SCALE GENOMIC DNA]</scope>
    <source>
        <strain evidence="1 2">LMG 20546</strain>
    </source>
</reference>
<evidence type="ECO:0000313" key="1">
    <source>
        <dbReference type="EMBL" id="EGA67697.1"/>
    </source>
</evidence>